<dbReference type="GO" id="GO:0016989">
    <property type="term" value="F:sigma factor antagonist activity"/>
    <property type="evidence" value="ECO:0007669"/>
    <property type="project" value="TreeGrafter"/>
</dbReference>
<dbReference type="AlphaFoldDB" id="A0A174TJ63"/>
<name>A0A174TJ63_BACT4</name>
<dbReference type="PANTHER" id="PTHR30273:SF2">
    <property type="entry name" value="PROTEIN FECR"/>
    <property type="match status" value="1"/>
</dbReference>
<evidence type="ECO:0000313" key="4">
    <source>
        <dbReference type="EMBL" id="CUQ09792.1"/>
    </source>
</evidence>
<feature type="domain" description="FecR protein" evidence="2">
    <location>
        <begin position="100"/>
        <end position="195"/>
    </location>
</feature>
<feature type="transmembrane region" description="Helical" evidence="1">
    <location>
        <begin position="69"/>
        <end position="89"/>
    </location>
</feature>
<dbReference type="Gene3D" id="3.55.50.30">
    <property type="match status" value="1"/>
</dbReference>
<dbReference type="InterPro" id="IPR006860">
    <property type="entry name" value="FecR"/>
</dbReference>
<dbReference type="PANTHER" id="PTHR30273">
    <property type="entry name" value="PERIPLASMIC SIGNAL SENSOR AND SIGMA FACTOR ACTIVATOR FECR-RELATED"/>
    <property type="match status" value="1"/>
</dbReference>
<dbReference type="Pfam" id="PF16344">
    <property type="entry name" value="FecR_C"/>
    <property type="match status" value="1"/>
</dbReference>
<evidence type="ECO:0000313" key="5">
    <source>
        <dbReference type="Proteomes" id="UP000095541"/>
    </source>
</evidence>
<organism evidence="4 5">
    <name type="scientific">Bacteroides thetaiotaomicron</name>
    <dbReference type="NCBI Taxonomy" id="818"/>
    <lineage>
        <taxon>Bacteria</taxon>
        <taxon>Pseudomonadati</taxon>
        <taxon>Bacteroidota</taxon>
        <taxon>Bacteroidia</taxon>
        <taxon>Bacteroidales</taxon>
        <taxon>Bacteroidaceae</taxon>
        <taxon>Bacteroides</taxon>
    </lineage>
</organism>
<dbReference type="InterPro" id="IPR032508">
    <property type="entry name" value="FecR_C"/>
</dbReference>
<dbReference type="FunFam" id="2.60.120.1440:FF:000001">
    <property type="entry name" value="Putative anti-sigma factor"/>
    <property type="match status" value="1"/>
</dbReference>
<dbReference type="InterPro" id="IPR012373">
    <property type="entry name" value="Ferrdict_sens_TM"/>
</dbReference>
<dbReference type="Gene3D" id="2.60.120.1440">
    <property type="match status" value="1"/>
</dbReference>
<dbReference type="Pfam" id="PF04773">
    <property type="entry name" value="FecR"/>
    <property type="match status" value="1"/>
</dbReference>
<protein>
    <submittedName>
        <fullName evidence="4">Anti-sigma factor</fullName>
    </submittedName>
</protein>
<evidence type="ECO:0000256" key="1">
    <source>
        <dbReference type="SAM" id="Phobius"/>
    </source>
</evidence>
<keyword evidence="1" id="KW-1133">Transmembrane helix</keyword>
<keyword evidence="1" id="KW-0812">Transmembrane</keyword>
<evidence type="ECO:0000259" key="2">
    <source>
        <dbReference type="Pfam" id="PF04773"/>
    </source>
</evidence>
<evidence type="ECO:0000259" key="3">
    <source>
        <dbReference type="Pfam" id="PF16344"/>
    </source>
</evidence>
<proteinExistence type="predicted"/>
<dbReference type="PIRSF" id="PIRSF018266">
    <property type="entry name" value="FecR"/>
    <property type="match status" value="1"/>
</dbReference>
<sequence length="319" mass="36455">MDKELLYRFFEGHASTEEMKVVKEWAESSDENRAALRRERKLFDAMLVVGYPERTSIHDRKKHSIFREFMKIAAIVVVTFGVTVLLFSIGKNKDIGMQAITVPAGQRVNLALPDGSKIWLNAGTTMKYPVSFMTDKREVILDGEAYFEVAKNEKVPFIVSTPGHSSIRVLGTRFNVKAYKGNEEVTTTLFEGRVEFEYRNRDNENKNICLIPGQKLIYNSTEGGAKLYAVSGEDESSWKDGKIEFLHHSLRDALDILSLRFNVDFVINPNVSTDDSFSGKFVNKNLEQILDYFKVSCGINWKYLKKATDEDDKQIIEIY</sequence>
<dbReference type="RefSeq" id="WP_055219298.1">
    <property type="nucleotide sequence ID" value="NZ_CZBI01000003.1"/>
</dbReference>
<accession>A0A174TJ63</accession>
<gene>
    <name evidence="4" type="ORF">ERS852557_02715</name>
</gene>
<dbReference type="EMBL" id="CZBI01000003">
    <property type="protein sequence ID" value="CUQ09792.1"/>
    <property type="molecule type" value="Genomic_DNA"/>
</dbReference>
<dbReference type="Proteomes" id="UP000095541">
    <property type="component" value="Unassembled WGS sequence"/>
</dbReference>
<reference evidence="4 5" key="1">
    <citation type="submission" date="2015-09" db="EMBL/GenBank/DDBJ databases">
        <authorList>
            <consortium name="Pathogen Informatics"/>
        </authorList>
    </citation>
    <scope>NUCLEOTIDE SEQUENCE [LARGE SCALE GENOMIC DNA]</scope>
    <source>
        <strain evidence="4 5">2789STDY5834945</strain>
    </source>
</reference>
<feature type="domain" description="Protein FecR C-terminal" evidence="3">
    <location>
        <begin position="243"/>
        <end position="304"/>
    </location>
</feature>
<keyword evidence="1" id="KW-0472">Membrane</keyword>